<organism evidence="1 2">
    <name type="scientific">Peredibacter starrii</name>
    <dbReference type="NCBI Taxonomy" id="28202"/>
    <lineage>
        <taxon>Bacteria</taxon>
        <taxon>Pseudomonadati</taxon>
        <taxon>Bdellovibrionota</taxon>
        <taxon>Bacteriovoracia</taxon>
        <taxon>Bacteriovoracales</taxon>
        <taxon>Bacteriovoracaceae</taxon>
        <taxon>Peredibacter</taxon>
    </lineage>
</organism>
<dbReference type="Proteomes" id="UP001324634">
    <property type="component" value="Chromosome"/>
</dbReference>
<dbReference type="AlphaFoldDB" id="A0AAX4HKM7"/>
<dbReference type="KEGG" id="psti:SOO65_13995"/>
<sequence length="79" mass="9210">MNHDETRKYIHDLANTFSIIDASVSRALTMLTRNHPELAEEITRLKKADEYIKKSVHTLRAMREHVHSQINAQKAQDNQ</sequence>
<protein>
    <submittedName>
        <fullName evidence="1">Uncharacterized protein</fullName>
    </submittedName>
</protein>
<accession>A0AAX4HKM7</accession>
<evidence type="ECO:0000313" key="1">
    <source>
        <dbReference type="EMBL" id="WPU63802.1"/>
    </source>
</evidence>
<proteinExistence type="predicted"/>
<evidence type="ECO:0000313" key="2">
    <source>
        <dbReference type="Proteomes" id="UP001324634"/>
    </source>
</evidence>
<reference evidence="1 2" key="1">
    <citation type="submission" date="2023-11" db="EMBL/GenBank/DDBJ databases">
        <title>Peredibacter starrii A3.12.</title>
        <authorList>
            <person name="Mitchell R.J."/>
        </authorList>
    </citation>
    <scope>NUCLEOTIDE SEQUENCE [LARGE SCALE GENOMIC DNA]</scope>
    <source>
        <strain evidence="1 2">A3.12</strain>
    </source>
</reference>
<name>A0AAX4HKM7_9BACT</name>
<gene>
    <name evidence="1" type="ORF">SOO65_13995</name>
</gene>
<dbReference type="EMBL" id="CP139487">
    <property type="protein sequence ID" value="WPU63802.1"/>
    <property type="molecule type" value="Genomic_DNA"/>
</dbReference>
<dbReference type="RefSeq" id="WP_321391226.1">
    <property type="nucleotide sequence ID" value="NZ_CP139487.1"/>
</dbReference>
<keyword evidence="2" id="KW-1185">Reference proteome</keyword>